<dbReference type="InterPro" id="IPR013783">
    <property type="entry name" value="Ig-like_fold"/>
</dbReference>
<accession>Q32NZ5</accession>
<evidence type="ECO:0000256" key="4">
    <source>
        <dbReference type="ARBA" id="ARBA00023180"/>
    </source>
</evidence>
<dbReference type="CDD" id="cd05768">
    <property type="entry name" value="IgC1_CH3_IgAGD_CH4_IgAEM"/>
    <property type="match status" value="1"/>
</dbReference>
<feature type="signal peptide" evidence="7">
    <location>
        <begin position="1"/>
        <end position="19"/>
    </location>
</feature>
<evidence type="ECO:0000256" key="2">
    <source>
        <dbReference type="ARBA" id="ARBA00023130"/>
    </source>
</evidence>
<keyword evidence="3" id="KW-1015">Disulfide bond</keyword>
<dbReference type="EMBL" id="BC108384">
    <property type="protein sequence ID" value="AAI08385.1"/>
    <property type="molecule type" value="mRNA"/>
</dbReference>
<dbReference type="SMART" id="SM00409">
    <property type="entry name" value="IG"/>
    <property type="match status" value="3"/>
</dbReference>
<proteinExistence type="evidence at transcript level"/>
<dbReference type="PROSITE" id="PS00290">
    <property type="entry name" value="IG_MHC"/>
    <property type="match status" value="1"/>
</dbReference>
<dbReference type="PROSITE" id="PS50835">
    <property type="entry name" value="IG_LIKE"/>
    <property type="match status" value="4"/>
</dbReference>
<feature type="domain" description="Ig-like" evidence="8">
    <location>
        <begin position="357"/>
        <end position="459"/>
    </location>
</feature>
<keyword evidence="2" id="KW-1064">Adaptive immunity</keyword>
<evidence type="ECO:0000256" key="6">
    <source>
        <dbReference type="ARBA" id="ARBA00043265"/>
    </source>
</evidence>
<dbReference type="InterPro" id="IPR003006">
    <property type="entry name" value="Ig/MHC_CS"/>
</dbReference>
<dbReference type="FunFam" id="2.60.40.10:FF:002016">
    <property type="entry name" value="Immunoglobulin heavy constant alpha 2"/>
    <property type="match status" value="1"/>
</dbReference>
<dbReference type="SMART" id="SM00407">
    <property type="entry name" value="IGc1"/>
    <property type="match status" value="3"/>
</dbReference>
<dbReference type="CDD" id="cd21818">
    <property type="entry name" value="IgC1_CH1_IgA"/>
    <property type="match status" value="1"/>
</dbReference>
<dbReference type="InterPro" id="IPR003599">
    <property type="entry name" value="Ig_sub"/>
</dbReference>
<dbReference type="CDD" id="cd04986">
    <property type="entry name" value="IgC1_CH2_IgA"/>
    <property type="match status" value="1"/>
</dbReference>
<feature type="chain" id="PRO_5004221112" evidence="7">
    <location>
        <begin position="20"/>
        <end position="482"/>
    </location>
</feature>
<dbReference type="InterPro" id="IPR036179">
    <property type="entry name" value="Ig-like_dom_sf"/>
</dbReference>
<evidence type="ECO:0000256" key="5">
    <source>
        <dbReference type="ARBA" id="ARBA00023319"/>
    </source>
</evidence>
<dbReference type="CDD" id="cd04981">
    <property type="entry name" value="IgV_H"/>
    <property type="match status" value="1"/>
</dbReference>
<evidence type="ECO:0000313" key="9">
    <source>
        <dbReference type="EMBL" id="AAI08385.1"/>
    </source>
</evidence>
<dbReference type="AlphaFoldDB" id="Q32NZ5"/>
<dbReference type="InterPro" id="IPR050380">
    <property type="entry name" value="Immune_Resp_Modulators"/>
</dbReference>
<dbReference type="InterPro" id="IPR013106">
    <property type="entry name" value="Ig_V-set"/>
</dbReference>
<dbReference type="Gene3D" id="2.60.40.10">
    <property type="entry name" value="Immunoglobulins"/>
    <property type="match status" value="4"/>
</dbReference>
<feature type="domain" description="Ig-like" evidence="8">
    <location>
        <begin position="254"/>
        <end position="344"/>
    </location>
</feature>
<sequence length="482" mass="52062">MGWSCIIFFLVATATGVHSQVQLQQSGPELVRPGVSVKISCKGSGYTFTDYALHWVKQSHGKSLEWIGIISTYYGNTSYNQKFKGKATMTVDKSSSTAYMELARLTSEDSAIYYCARGEAYGGFSYWGQGTLVTVSAEPAREPTIYPLTFPQALSSDPVIIGCLIHDYFPSGTMNVTWGKSGKDITTVNFPPALASGGRYTMSSQLTLPAVECPEGESVKCSVQHDSNPVQELNVNCPGICSPPTTPPPPSCQPSLSLQRPALEDLLLGSDASITCTLNGLRDPEGAVFTWEPSTGKDAVQKKAVQNSCGCYSVSSVLPGCAERWNSGASFKCTVTHPESDTLTGTIAKVTVNTFPPQVHLLPPPSEELALNELVSLTCLVRAFNPKEVLVRWLHGNEELSPESYLVFEPLKEPGEGATTYLVTSVLRVSAEIWKQGDQYSCMVGHEALPMNFTQKTIDRLSGKPTNVSVSVIMSEGDGICY</sequence>
<dbReference type="FunFam" id="2.60.40.10:FF:000463">
    <property type="entry name" value="Immunoglobulin heavy constant gamma 1"/>
    <property type="match status" value="1"/>
</dbReference>
<dbReference type="Pfam" id="PF07654">
    <property type="entry name" value="C1-set"/>
    <property type="match status" value="3"/>
</dbReference>
<feature type="domain" description="Ig-like" evidence="8">
    <location>
        <begin position="19"/>
        <end position="115"/>
    </location>
</feature>
<dbReference type="Pfam" id="PF07686">
    <property type="entry name" value="V-set"/>
    <property type="match status" value="1"/>
</dbReference>
<keyword evidence="6" id="KW-1280">Immunoglobulin</keyword>
<name>Q32NZ5_MOUSE</name>
<dbReference type="PANTHER" id="PTHR23411">
    <property type="entry name" value="TAPASIN"/>
    <property type="match status" value="1"/>
</dbReference>
<reference evidence="9" key="1">
    <citation type="journal article" date="2004" name="Genome Res.">
        <title>The status, quality, and expansion of the NIH full-length cDNA project: the Mammalian Gene Collection (MGC).</title>
        <authorList>
            <consortium name="The MGC Project Team"/>
            <person name="Gerhard D.S."/>
            <person name="Wagner L."/>
            <person name="Feingold E.A."/>
            <person name="Shenmen C.M."/>
            <person name="Grouse L.H."/>
            <person name="Schuler G."/>
            <person name="Klein S.L."/>
            <person name="Old S."/>
            <person name="Rasooly R."/>
            <person name="Good P."/>
            <person name="Guyer M."/>
            <person name="Peck A.M."/>
            <person name="Derge J.G."/>
            <person name="Lipman D."/>
            <person name="Collins F.S."/>
            <person name="Jang W."/>
            <person name="Sherry S."/>
            <person name="Feolo M."/>
            <person name="Misquitta L."/>
            <person name="Lee E."/>
            <person name="Rotmistrovsky K."/>
            <person name="Greenhut S.F."/>
            <person name="Schaefer C.F."/>
            <person name="Buetow K."/>
            <person name="Bonner T.I."/>
            <person name="Haussler D."/>
            <person name="Kent J."/>
            <person name="Kiekhaus M."/>
            <person name="Furey T."/>
            <person name="Brent M."/>
            <person name="Prange C."/>
            <person name="Schreiber K."/>
            <person name="Shapiro N."/>
            <person name="Bhat N.K."/>
            <person name="Hopkins R.F."/>
            <person name="Hsie F."/>
            <person name="Driscoll T."/>
            <person name="Soares M.B."/>
            <person name="Casavant T.L."/>
            <person name="Scheetz T.E."/>
            <person name="Brown-stein M.J."/>
            <person name="Usdin T.B."/>
            <person name="Toshiyuki S."/>
            <person name="Carninci P."/>
            <person name="Piao Y."/>
            <person name="Dudekula D.B."/>
            <person name="Ko M.S."/>
            <person name="Kawakami K."/>
            <person name="Suzuki Y."/>
            <person name="Sugano S."/>
            <person name="Gruber C.E."/>
            <person name="Smith M.R."/>
            <person name="Simmons B."/>
            <person name="Moore T."/>
            <person name="Waterman R."/>
            <person name="Johnson S.L."/>
            <person name="Ruan Y."/>
            <person name="Wei C.L."/>
            <person name="Mathavan S."/>
            <person name="Gunaratne P.H."/>
            <person name="Wu J."/>
            <person name="Garcia A.M."/>
            <person name="Hulyk S.W."/>
            <person name="Fuh E."/>
            <person name="Yuan Y."/>
            <person name="Sneed A."/>
            <person name="Kowis C."/>
            <person name="Hodgson A."/>
            <person name="Muzny D.M."/>
            <person name="McPherson J."/>
            <person name="Gibbs R.A."/>
            <person name="Fahey J."/>
            <person name="Helton E."/>
            <person name="Ketteman M."/>
            <person name="Madan A."/>
            <person name="Rodrigues S."/>
            <person name="Sanchez A."/>
            <person name="Whiting M."/>
            <person name="Madari A."/>
            <person name="Young A.C."/>
            <person name="Wetherby K.D."/>
            <person name="Granite S.J."/>
            <person name="Kwong P.N."/>
            <person name="Brinkley C.P."/>
            <person name="Pearson R.L."/>
            <person name="Bouffard G.G."/>
            <person name="Blakesly R.W."/>
            <person name="Green E.D."/>
            <person name="Dickson M.C."/>
            <person name="Rodriguez A.C."/>
            <person name="Grimwood J."/>
            <person name="Schmutz J."/>
            <person name="Myers R.M."/>
            <person name="Butterfield Y.S."/>
            <person name="Griffith M."/>
            <person name="Griffith O.L."/>
            <person name="Krzywinski M.I."/>
            <person name="Liao N."/>
            <person name="Morin R."/>
            <person name="Morrin R."/>
            <person name="Palmquist D."/>
            <person name="Petrescu A.S."/>
            <person name="Skalska U."/>
            <person name="Smailus D.E."/>
            <person name="Stott J.M."/>
            <person name="Schnerch A."/>
            <person name="Schein J.E."/>
            <person name="Jones S.J."/>
            <person name="Holt R.A."/>
            <person name="Baross A."/>
            <person name="Marra M.A."/>
            <person name="Clifton S."/>
            <person name="Makowski K.A."/>
            <person name="Bosak S."/>
            <person name="Malek J."/>
        </authorList>
    </citation>
    <scope>NUCLEOTIDE SEQUENCE [LARGE SCALE MRNA]</scope>
    <source>
        <strain evidence="9">FVB/N</strain>
        <tissue evidence="9">Colon</tissue>
    </source>
</reference>
<evidence type="ECO:0000259" key="8">
    <source>
        <dbReference type="PROSITE" id="PS50835"/>
    </source>
</evidence>
<dbReference type="GO" id="GO:0002250">
    <property type="term" value="P:adaptive immune response"/>
    <property type="evidence" value="ECO:0007669"/>
    <property type="project" value="UniProtKB-KW"/>
</dbReference>
<evidence type="ECO:0000256" key="1">
    <source>
        <dbReference type="ARBA" id="ARBA00022859"/>
    </source>
</evidence>
<keyword evidence="5" id="KW-0393">Immunoglobulin domain</keyword>
<feature type="domain" description="Ig-like" evidence="8">
    <location>
        <begin position="143"/>
        <end position="236"/>
    </location>
</feature>
<dbReference type="FunFam" id="2.60.40.10:FF:000998">
    <property type="entry name" value="Immunoglobulin heavy constant epsilon"/>
    <property type="match status" value="1"/>
</dbReference>
<keyword evidence="1" id="KW-0391">Immunity</keyword>
<dbReference type="GO" id="GO:0019814">
    <property type="term" value="C:immunoglobulin complex"/>
    <property type="evidence" value="ECO:0007669"/>
    <property type="project" value="UniProtKB-KW"/>
</dbReference>
<evidence type="ECO:0000256" key="7">
    <source>
        <dbReference type="SAM" id="SignalP"/>
    </source>
</evidence>
<gene>
    <name evidence="9" type="primary">Igh</name>
</gene>
<dbReference type="SUPFAM" id="SSF48726">
    <property type="entry name" value="Immunoglobulin"/>
    <property type="match status" value="4"/>
</dbReference>
<evidence type="ECO:0000256" key="3">
    <source>
        <dbReference type="ARBA" id="ARBA00023157"/>
    </source>
</evidence>
<keyword evidence="4" id="KW-0325">Glycoprotein</keyword>
<organism evidence="9">
    <name type="scientific">Mus musculus</name>
    <name type="common">Mouse</name>
    <dbReference type="NCBI Taxonomy" id="10090"/>
    <lineage>
        <taxon>Eukaryota</taxon>
        <taxon>Metazoa</taxon>
        <taxon>Chordata</taxon>
        <taxon>Craniata</taxon>
        <taxon>Vertebrata</taxon>
        <taxon>Euteleostomi</taxon>
        <taxon>Mammalia</taxon>
        <taxon>Eutheria</taxon>
        <taxon>Euarchontoglires</taxon>
        <taxon>Glires</taxon>
        <taxon>Rodentia</taxon>
        <taxon>Myomorpha</taxon>
        <taxon>Muroidea</taxon>
        <taxon>Muridae</taxon>
        <taxon>Murinae</taxon>
        <taxon>Mus</taxon>
        <taxon>Mus</taxon>
    </lineage>
</organism>
<dbReference type="FunFam" id="2.60.40.10:FF:001025">
    <property type="entry name" value="Immunoglobulin heavy variable V1-74"/>
    <property type="match status" value="1"/>
</dbReference>
<dbReference type="InterPro" id="IPR007110">
    <property type="entry name" value="Ig-like_dom"/>
</dbReference>
<protein>
    <submittedName>
        <fullName evidence="9">Igh protein</fullName>
    </submittedName>
</protein>
<dbReference type="InterPro" id="IPR003597">
    <property type="entry name" value="Ig_C1-set"/>
</dbReference>
<dbReference type="SMART" id="SM00406">
    <property type="entry name" value="IGv"/>
    <property type="match status" value="1"/>
</dbReference>
<keyword evidence="7" id="KW-0732">Signal</keyword>